<dbReference type="EC" id="6.3.4.19" evidence="8"/>
<dbReference type="InterPro" id="IPR012796">
    <property type="entry name" value="Lysidine-tRNA-synth_C"/>
</dbReference>
<dbReference type="InterPro" id="IPR015262">
    <property type="entry name" value="tRNA_Ile_lys_synt_subst-bd"/>
</dbReference>
<keyword evidence="2 8" id="KW-0963">Cytoplasm</keyword>
<evidence type="ECO:0000256" key="1">
    <source>
        <dbReference type="ARBA" id="ARBA00004496"/>
    </source>
</evidence>
<evidence type="ECO:0000256" key="8">
    <source>
        <dbReference type="HAMAP-Rule" id="MF_01161"/>
    </source>
</evidence>
<gene>
    <name evidence="8 10" type="primary">tilS</name>
    <name evidence="10" type="ORF">MUN89_01430</name>
</gene>
<evidence type="ECO:0000256" key="2">
    <source>
        <dbReference type="ARBA" id="ARBA00022490"/>
    </source>
</evidence>
<dbReference type="SUPFAM" id="SSF56037">
    <property type="entry name" value="PheT/TilS domain"/>
    <property type="match status" value="1"/>
</dbReference>
<evidence type="ECO:0000256" key="6">
    <source>
        <dbReference type="ARBA" id="ARBA00022840"/>
    </source>
</evidence>
<feature type="domain" description="Lysidine-tRNA(Ile) synthetase C-terminal" evidence="9">
    <location>
        <begin position="384"/>
        <end position="456"/>
    </location>
</feature>
<dbReference type="NCBIfam" id="TIGR02432">
    <property type="entry name" value="lysidine_TilS_N"/>
    <property type="match status" value="1"/>
</dbReference>
<comment type="domain">
    <text evidence="8">The N-terminal region contains the highly conserved SGGXDS motif, predicted to be a P-loop motif involved in ATP binding.</text>
</comment>
<dbReference type="SUPFAM" id="SSF52402">
    <property type="entry name" value="Adenine nucleotide alpha hydrolases-like"/>
    <property type="match status" value="1"/>
</dbReference>
<comment type="similarity">
    <text evidence="8">Belongs to the tRNA(Ile)-lysidine synthase family.</text>
</comment>
<dbReference type="Pfam" id="PF09179">
    <property type="entry name" value="TilS"/>
    <property type="match status" value="1"/>
</dbReference>
<evidence type="ECO:0000256" key="4">
    <source>
        <dbReference type="ARBA" id="ARBA00022694"/>
    </source>
</evidence>
<dbReference type="GO" id="GO:0032267">
    <property type="term" value="F:tRNA(Ile)-lysidine synthase activity"/>
    <property type="evidence" value="ECO:0007669"/>
    <property type="project" value="UniProtKB-EC"/>
</dbReference>
<dbReference type="Pfam" id="PF01171">
    <property type="entry name" value="ATP_bind_3"/>
    <property type="match status" value="1"/>
</dbReference>
<sequence>MIHNVDSFVEKHQLIQPKSTVVVAVSGGPDSMALLHYFLQKKEQWQLSIIAASVDHGLRGEHSLADLNYVKKTAEQWNINFFGTSVDVQSYKQQQGVGTQEAARVLRYQYFHQVMTEVNADVLAFAHHGDDQAETLFMQMVRSARPEAVQGMPIKRPFGTGSIIRPFLCVAKQELLHYCEQHQIGFKLDASNEETNYTRNAFRKHIMPLLKEQNPKIHLHMQAMSERVRDDYSYITKQAEEVLKPMRFSSEKGKRVEFSISTFKSHPPALQRSAFHLILNYLYDNQTEDISYLHEEMFMNLLKEQKPNAELDLPHELKVVRAYDELTFSFHSSEDICPYSHLIDIGERLELKDGHVLTLEQCPARSDENRYEFICDSHHVKLPLIVRSRKQGDRMKLRGMNGSKKVKDIFIDKKIPAQLRKSWPLVTDSDGRILWVIGLKKGEGCAGEGSGTWLRLRYTKKEDT</sequence>
<feature type="binding site" evidence="8">
    <location>
        <begin position="26"/>
        <end position="31"/>
    </location>
    <ligand>
        <name>ATP</name>
        <dbReference type="ChEBI" id="CHEBI:30616"/>
    </ligand>
</feature>
<keyword evidence="6 8" id="KW-0067">ATP-binding</keyword>
<dbReference type="SUPFAM" id="SSF82829">
    <property type="entry name" value="MesJ substrate recognition domain-like"/>
    <property type="match status" value="1"/>
</dbReference>
<evidence type="ECO:0000313" key="11">
    <source>
        <dbReference type="Proteomes" id="UP000831787"/>
    </source>
</evidence>
<dbReference type="EMBL" id="CP095073">
    <property type="protein sequence ID" value="UOQ44659.1"/>
    <property type="molecule type" value="Genomic_DNA"/>
</dbReference>
<proteinExistence type="inferred from homology"/>
<comment type="subcellular location">
    <subcellularLocation>
        <location evidence="1 8">Cytoplasm</location>
    </subcellularLocation>
</comment>
<evidence type="ECO:0000256" key="5">
    <source>
        <dbReference type="ARBA" id="ARBA00022741"/>
    </source>
</evidence>
<dbReference type="InterPro" id="IPR012795">
    <property type="entry name" value="tRNA_Ile_lys_synt_N"/>
</dbReference>
<dbReference type="Proteomes" id="UP000831787">
    <property type="component" value="Chromosome"/>
</dbReference>
<evidence type="ECO:0000313" key="10">
    <source>
        <dbReference type="EMBL" id="UOQ44659.1"/>
    </source>
</evidence>
<organism evidence="10 11">
    <name type="scientific">Halobacillus salinarum</name>
    <dbReference type="NCBI Taxonomy" id="2932257"/>
    <lineage>
        <taxon>Bacteria</taxon>
        <taxon>Bacillati</taxon>
        <taxon>Bacillota</taxon>
        <taxon>Bacilli</taxon>
        <taxon>Bacillales</taxon>
        <taxon>Bacillaceae</taxon>
        <taxon>Halobacillus</taxon>
    </lineage>
</organism>
<keyword evidence="5 8" id="KW-0547">Nucleotide-binding</keyword>
<dbReference type="InterPro" id="IPR012094">
    <property type="entry name" value="tRNA_Ile_lys_synt"/>
</dbReference>
<comment type="function">
    <text evidence="8">Ligates lysine onto the cytidine present at position 34 of the AUA codon-specific tRNA(Ile) that contains the anticodon CAU, in an ATP-dependent manner. Cytidine is converted to lysidine, thus changing the amino acid specificity of the tRNA from methionine to isoleucine.</text>
</comment>
<evidence type="ECO:0000259" key="9">
    <source>
        <dbReference type="SMART" id="SM00977"/>
    </source>
</evidence>
<dbReference type="SMART" id="SM00977">
    <property type="entry name" value="TilS_C"/>
    <property type="match status" value="1"/>
</dbReference>
<accession>A0ABY4EKH3</accession>
<dbReference type="Pfam" id="PF11734">
    <property type="entry name" value="TilS_C"/>
    <property type="match status" value="1"/>
</dbReference>
<dbReference type="InterPro" id="IPR011063">
    <property type="entry name" value="TilS/TtcA_N"/>
</dbReference>
<name>A0ABY4EKH3_9BACI</name>
<comment type="catalytic activity">
    <reaction evidence="7 8">
        <text>cytidine(34) in tRNA(Ile2) + L-lysine + ATP = lysidine(34) in tRNA(Ile2) + AMP + diphosphate + H(+)</text>
        <dbReference type="Rhea" id="RHEA:43744"/>
        <dbReference type="Rhea" id="RHEA-COMP:10625"/>
        <dbReference type="Rhea" id="RHEA-COMP:10670"/>
        <dbReference type="ChEBI" id="CHEBI:15378"/>
        <dbReference type="ChEBI" id="CHEBI:30616"/>
        <dbReference type="ChEBI" id="CHEBI:32551"/>
        <dbReference type="ChEBI" id="CHEBI:33019"/>
        <dbReference type="ChEBI" id="CHEBI:82748"/>
        <dbReference type="ChEBI" id="CHEBI:83665"/>
        <dbReference type="ChEBI" id="CHEBI:456215"/>
        <dbReference type="EC" id="6.3.4.19"/>
    </reaction>
</comment>
<dbReference type="Gene3D" id="3.30.465.60">
    <property type="match status" value="1"/>
</dbReference>
<dbReference type="InterPro" id="IPR014729">
    <property type="entry name" value="Rossmann-like_a/b/a_fold"/>
</dbReference>
<protein>
    <recommendedName>
        <fullName evidence="8">tRNA(Ile)-lysidine synthase</fullName>
        <ecNumber evidence="8">6.3.4.19</ecNumber>
    </recommendedName>
    <alternativeName>
        <fullName evidence="8">tRNA(Ile)-2-lysyl-cytidine synthase</fullName>
    </alternativeName>
    <alternativeName>
        <fullName evidence="8">tRNA(Ile)-lysidine synthetase</fullName>
    </alternativeName>
</protein>
<dbReference type="PANTHER" id="PTHR43033:SF1">
    <property type="entry name" value="TRNA(ILE)-LYSIDINE SYNTHASE-RELATED"/>
    <property type="match status" value="1"/>
</dbReference>
<evidence type="ECO:0000256" key="7">
    <source>
        <dbReference type="ARBA" id="ARBA00048539"/>
    </source>
</evidence>
<dbReference type="CDD" id="cd01992">
    <property type="entry name" value="TilS_N"/>
    <property type="match status" value="1"/>
</dbReference>
<dbReference type="HAMAP" id="MF_01161">
    <property type="entry name" value="tRNA_Ile_lys_synt"/>
    <property type="match status" value="1"/>
</dbReference>
<dbReference type="NCBIfam" id="TIGR02433">
    <property type="entry name" value="lysidine_TilS_C"/>
    <property type="match status" value="1"/>
</dbReference>
<dbReference type="RefSeq" id="WP_244710790.1">
    <property type="nucleotide sequence ID" value="NZ_CP095073.1"/>
</dbReference>
<keyword evidence="3 8" id="KW-0436">Ligase</keyword>
<reference evidence="10 11" key="1">
    <citation type="submission" date="2022-04" db="EMBL/GenBank/DDBJ databases">
        <title>Halobacillus sp. isolated from saltern.</title>
        <authorList>
            <person name="Won M."/>
            <person name="Lee C.-M."/>
            <person name="Woen H.-Y."/>
            <person name="Kwon S.-W."/>
        </authorList>
    </citation>
    <scope>NUCLEOTIDE SEQUENCE [LARGE SCALE GENOMIC DNA]</scope>
    <source>
        <strain evidence="10 11">SSBR10-3</strain>
    </source>
</reference>
<dbReference type="PANTHER" id="PTHR43033">
    <property type="entry name" value="TRNA(ILE)-LYSIDINE SYNTHASE-RELATED"/>
    <property type="match status" value="1"/>
</dbReference>
<keyword evidence="4 8" id="KW-0819">tRNA processing</keyword>
<keyword evidence="11" id="KW-1185">Reference proteome</keyword>
<dbReference type="Gene3D" id="3.40.50.620">
    <property type="entry name" value="HUPs"/>
    <property type="match status" value="1"/>
</dbReference>
<evidence type="ECO:0000256" key="3">
    <source>
        <dbReference type="ARBA" id="ARBA00022598"/>
    </source>
</evidence>